<evidence type="ECO:0000256" key="1">
    <source>
        <dbReference type="PIRSR" id="PIRSR640198-1"/>
    </source>
</evidence>
<organism evidence="4 5">
    <name type="scientific">Nocardia brasiliensis</name>
    <dbReference type="NCBI Taxonomy" id="37326"/>
    <lineage>
        <taxon>Bacteria</taxon>
        <taxon>Bacillati</taxon>
        <taxon>Actinomycetota</taxon>
        <taxon>Actinomycetes</taxon>
        <taxon>Mycobacteriales</taxon>
        <taxon>Nocardiaceae</taxon>
        <taxon>Nocardia</taxon>
    </lineage>
</organism>
<dbReference type="GO" id="GO:0005524">
    <property type="term" value="F:ATP binding"/>
    <property type="evidence" value="ECO:0007669"/>
    <property type="project" value="UniProtKB-KW"/>
</dbReference>
<dbReference type="RefSeq" id="WP_167464730.1">
    <property type="nucleotide sequence ID" value="NZ_CP046171.1"/>
</dbReference>
<accession>A0A6G9XXR4</accession>
<sequence>MSLTPGYGETPITHDEADALLPDIRELLGEPVSKAAIYDLEQAVQEQASVALLTAVFGATLTLDELLSGYFLRELHSRLYGDIWTWAGKFRMRELNIGVAPEQIAVELHASLETIRYRWQHTNDWTPRQLGIAAHAETVRIHPFTDGNGRTTRLLADLVFFAAQDGDVLEQYDWALDKPRYIALLREYDKHRDPSDLAELVPVRLFGE</sequence>
<dbReference type="PANTHER" id="PTHR13504">
    <property type="entry name" value="FIDO DOMAIN-CONTAINING PROTEIN DDB_G0283145"/>
    <property type="match status" value="1"/>
</dbReference>
<dbReference type="InterPro" id="IPR040198">
    <property type="entry name" value="Fido_containing"/>
</dbReference>
<name>A0A6G9XXR4_NOCBR</name>
<dbReference type="PANTHER" id="PTHR13504:SF38">
    <property type="entry name" value="FIDO DOMAIN-CONTAINING PROTEIN"/>
    <property type="match status" value="1"/>
</dbReference>
<evidence type="ECO:0000259" key="3">
    <source>
        <dbReference type="PROSITE" id="PS51459"/>
    </source>
</evidence>
<gene>
    <name evidence="4" type="ORF">F5X71_28105</name>
</gene>
<keyword evidence="2" id="KW-0547">Nucleotide-binding</keyword>
<feature type="domain" description="Fido" evidence="3">
    <location>
        <begin position="67"/>
        <end position="203"/>
    </location>
</feature>
<keyword evidence="2" id="KW-0067">ATP-binding</keyword>
<feature type="active site" evidence="1">
    <location>
        <position position="142"/>
    </location>
</feature>
<dbReference type="InterPro" id="IPR003812">
    <property type="entry name" value="Fido"/>
</dbReference>
<protein>
    <submittedName>
        <fullName evidence="4">Cell filamentation protein Fic</fullName>
    </submittedName>
</protein>
<dbReference type="Proteomes" id="UP000501705">
    <property type="component" value="Chromosome"/>
</dbReference>
<dbReference type="EMBL" id="CP046171">
    <property type="protein sequence ID" value="QIS05660.1"/>
    <property type="molecule type" value="Genomic_DNA"/>
</dbReference>
<dbReference type="PROSITE" id="PS51459">
    <property type="entry name" value="FIDO"/>
    <property type="match status" value="1"/>
</dbReference>
<evidence type="ECO:0000256" key="2">
    <source>
        <dbReference type="PIRSR" id="PIRSR640198-2"/>
    </source>
</evidence>
<reference evidence="4 5" key="1">
    <citation type="journal article" date="2019" name="ACS Chem. Biol.">
        <title>Identification and Mobilization of a Cryptic Antibiotic Biosynthesis Gene Locus from a Human-Pathogenic Nocardia Isolate.</title>
        <authorList>
            <person name="Herisse M."/>
            <person name="Ishida K."/>
            <person name="Porter J.L."/>
            <person name="Howden B."/>
            <person name="Hertweck C."/>
            <person name="Stinear T.P."/>
            <person name="Pidot S.J."/>
        </authorList>
    </citation>
    <scope>NUCLEOTIDE SEQUENCE [LARGE SCALE GENOMIC DNA]</scope>
    <source>
        <strain evidence="4 5">AUSMDU00024985</strain>
    </source>
</reference>
<evidence type="ECO:0000313" key="5">
    <source>
        <dbReference type="Proteomes" id="UP000501705"/>
    </source>
</evidence>
<dbReference type="SUPFAM" id="SSF140931">
    <property type="entry name" value="Fic-like"/>
    <property type="match status" value="1"/>
</dbReference>
<dbReference type="Pfam" id="PF02661">
    <property type="entry name" value="Fic"/>
    <property type="match status" value="1"/>
</dbReference>
<dbReference type="AlphaFoldDB" id="A0A6G9XXR4"/>
<feature type="binding site" evidence="2">
    <location>
        <begin position="146"/>
        <end position="153"/>
    </location>
    <ligand>
        <name>ATP</name>
        <dbReference type="ChEBI" id="CHEBI:30616"/>
    </ligand>
</feature>
<dbReference type="InterPro" id="IPR036597">
    <property type="entry name" value="Fido-like_dom_sf"/>
</dbReference>
<evidence type="ECO:0000313" key="4">
    <source>
        <dbReference type="EMBL" id="QIS05660.1"/>
    </source>
</evidence>
<dbReference type="Gene3D" id="1.10.3290.10">
    <property type="entry name" value="Fido-like domain"/>
    <property type="match status" value="1"/>
</dbReference>
<proteinExistence type="predicted"/>